<dbReference type="InterPro" id="IPR012505">
    <property type="entry name" value="YbbR"/>
</dbReference>
<accession>A0A1I1YGA0</accession>
<keyword evidence="1" id="KW-0472">Membrane</keyword>
<keyword evidence="3" id="KW-1185">Reference proteome</keyword>
<dbReference type="AlphaFoldDB" id="A0A1I1YGA0"/>
<keyword evidence="1" id="KW-0812">Transmembrane</keyword>
<dbReference type="EMBL" id="FOMR01000009">
    <property type="protein sequence ID" value="SFE18409.1"/>
    <property type="molecule type" value="Genomic_DNA"/>
</dbReference>
<reference evidence="3" key="1">
    <citation type="submission" date="2016-10" db="EMBL/GenBank/DDBJ databases">
        <authorList>
            <person name="Varghese N."/>
            <person name="Submissions S."/>
        </authorList>
    </citation>
    <scope>NUCLEOTIDE SEQUENCE [LARGE SCALE GENOMIC DNA]</scope>
    <source>
        <strain evidence="3">DSM 22530</strain>
    </source>
</reference>
<dbReference type="Gene3D" id="2.170.120.40">
    <property type="entry name" value="YbbR-like domain"/>
    <property type="match status" value="2"/>
</dbReference>
<dbReference type="PANTHER" id="PTHR37804">
    <property type="entry name" value="CDAA REGULATORY PROTEIN CDAR"/>
    <property type="match status" value="1"/>
</dbReference>
<dbReference type="Proteomes" id="UP000199474">
    <property type="component" value="Unassembled WGS sequence"/>
</dbReference>
<dbReference type="OrthoDB" id="2960905at2"/>
<dbReference type="InterPro" id="IPR053154">
    <property type="entry name" value="c-di-AMP_regulator"/>
</dbReference>
<feature type="transmembrane region" description="Helical" evidence="1">
    <location>
        <begin position="9"/>
        <end position="26"/>
    </location>
</feature>
<evidence type="ECO:0000313" key="2">
    <source>
        <dbReference type="EMBL" id="SFE18409.1"/>
    </source>
</evidence>
<dbReference type="PANTHER" id="PTHR37804:SF1">
    <property type="entry name" value="CDAA REGULATORY PROTEIN CDAR"/>
    <property type="match status" value="1"/>
</dbReference>
<dbReference type="RefSeq" id="WP_090086230.1">
    <property type="nucleotide sequence ID" value="NZ_FOMR01000009.1"/>
</dbReference>
<sequence length="410" mass="44466">MDNWFKSRWFVRAISLAFAVALYVFVQVEIDQYQNDSRVFPSSGSDVQTVDNVPVNIRIDEENYVVSGVPEVASVTLEGTTGSVTPAARQQNFDIFVDLEDLEAGTHTVTLEHTGVSDELNVYIEPKTIEVTIEERSSEDFDIAVDYINMDQMPDGYEVGNTETSPGQVTITSSKDVIDQIAIVKVFVDMAGITEPIDNREVPVKVYDAGGNELNVRIEPETVDASVDIDNPSKSVPVSVATTGELAEAYSLSSMEPGTEEAEIFATNDVLQGIEEVSTEEIDLSDVTESGAVEAGLNLPEGVSIADPESVEVMIELEQTRTFESVPIEVENLGDGQEISFVEPENEEMAITVTGNQEDVSSLSAEDFRAVIDAEGLSEGQHDIPLTIESPDSVEAEGEFEQVTAEISSG</sequence>
<protein>
    <submittedName>
        <fullName evidence="2">YbbR domain-containing protein</fullName>
    </submittedName>
</protein>
<dbReference type="Pfam" id="PF07949">
    <property type="entry name" value="YbbR"/>
    <property type="match status" value="4"/>
</dbReference>
<dbReference type="Gene3D" id="2.170.120.30">
    <property type="match status" value="2"/>
</dbReference>
<keyword evidence="1" id="KW-1133">Transmembrane helix</keyword>
<dbReference type="STRING" id="640948.SAMN05216238_109154"/>
<proteinExistence type="predicted"/>
<evidence type="ECO:0000313" key="3">
    <source>
        <dbReference type="Proteomes" id="UP000199474"/>
    </source>
</evidence>
<evidence type="ECO:0000256" key="1">
    <source>
        <dbReference type="SAM" id="Phobius"/>
    </source>
</evidence>
<name>A0A1I1YGA0_9BACI</name>
<gene>
    <name evidence="2" type="ORF">SAMN05216238_109154</name>
</gene>
<organism evidence="2 3">
    <name type="scientific">Lentibacillus persicus</name>
    <dbReference type="NCBI Taxonomy" id="640948"/>
    <lineage>
        <taxon>Bacteria</taxon>
        <taxon>Bacillati</taxon>
        <taxon>Bacillota</taxon>
        <taxon>Bacilli</taxon>
        <taxon>Bacillales</taxon>
        <taxon>Bacillaceae</taxon>
        <taxon>Lentibacillus</taxon>
    </lineage>
</organism>